<dbReference type="InterPro" id="IPR034332">
    <property type="entry name" value="Upp_B"/>
</dbReference>
<name>A0A0K1P548_9MOLU</name>
<dbReference type="Proteomes" id="UP000067243">
    <property type="component" value="Chromosome"/>
</dbReference>
<dbReference type="UniPathway" id="UPA00574">
    <property type="reaction ID" value="UER00636"/>
</dbReference>
<dbReference type="PANTHER" id="PTHR32315">
    <property type="entry name" value="ADENINE PHOSPHORIBOSYLTRANSFERASE"/>
    <property type="match status" value="1"/>
</dbReference>
<comment type="activity regulation">
    <text evidence="15">Allosterically activated by GTP.</text>
</comment>
<keyword evidence="6 15" id="KW-0808">Transferase</keyword>
<dbReference type="PATRIC" id="fig|216946.3.peg.43"/>
<reference evidence="17 18" key="1">
    <citation type="journal article" date="2015" name="Genome Announc.">
        <title>Complete Genome Sequence of Spiroplasma turonicum Strain Tab4cT, a Parasite of a Horse Fly, Haematopota sp. (Diptera: Tabanidae).</title>
        <authorList>
            <person name="Davis R.E."/>
            <person name="Shao J."/>
            <person name="Zhao Y."/>
            <person name="Gasparich G.E."/>
            <person name="Gaynor B.J."/>
            <person name="Donofrio N."/>
        </authorList>
    </citation>
    <scope>NUCLEOTIDE SEQUENCE [LARGE SCALE GENOMIC DNA]</scope>
    <source>
        <strain evidence="17 18">Tab4c</strain>
    </source>
</reference>
<evidence type="ECO:0000256" key="8">
    <source>
        <dbReference type="ARBA" id="ARBA00022842"/>
    </source>
</evidence>
<feature type="binding site" evidence="15">
    <location>
        <position position="77"/>
    </location>
    <ligand>
        <name>5-phospho-alpha-D-ribose 1-diphosphate</name>
        <dbReference type="ChEBI" id="CHEBI:58017"/>
    </ligand>
</feature>
<dbReference type="RefSeq" id="WP_075047906.1">
    <property type="nucleotide sequence ID" value="NZ_CP012328.1"/>
</dbReference>
<comment type="similarity">
    <text evidence="2 15">Belongs to the UPRTase family.</text>
</comment>
<accession>A0A0K1P548</accession>
<dbReference type="EMBL" id="CP012328">
    <property type="protein sequence ID" value="AKU79289.1"/>
    <property type="molecule type" value="Genomic_DNA"/>
</dbReference>
<evidence type="ECO:0000256" key="2">
    <source>
        <dbReference type="ARBA" id="ARBA00009516"/>
    </source>
</evidence>
<dbReference type="SUPFAM" id="SSF53271">
    <property type="entry name" value="PRTase-like"/>
    <property type="match status" value="1"/>
</dbReference>
<evidence type="ECO:0000256" key="12">
    <source>
        <dbReference type="ARBA" id="ARBA00056901"/>
    </source>
</evidence>
<dbReference type="PANTHER" id="PTHR32315:SF4">
    <property type="entry name" value="URACIL PHOSPHORIBOSYLTRANSFERASE, CHLOROPLASTIC"/>
    <property type="match status" value="1"/>
</dbReference>
<dbReference type="FunFam" id="3.40.50.2020:FF:000003">
    <property type="entry name" value="Uracil phosphoribosyltransferase"/>
    <property type="match status" value="1"/>
</dbReference>
<feature type="binding site" evidence="15">
    <location>
        <begin position="129"/>
        <end position="137"/>
    </location>
    <ligand>
        <name>5-phospho-alpha-D-ribose 1-diphosphate</name>
        <dbReference type="ChEBI" id="CHEBI:58017"/>
    </ligand>
</feature>
<dbReference type="GO" id="GO:0044206">
    <property type="term" value="P:UMP salvage"/>
    <property type="evidence" value="ECO:0007669"/>
    <property type="project" value="UniProtKB-UniRule"/>
</dbReference>
<keyword evidence="18" id="KW-1185">Reference proteome</keyword>
<dbReference type="InterPro" id="IPR050054">
    <property type="entry name" value="UPRTase/APRTase"/>
</dbReference>
<evidence type="ECO:0000256" key="7">
    <source>
        <dbReference type="ARBA" id="ARBA00022741"/>
    </source>
</evidence>
<feature type="binding site" evidence="15">
    <location>
        <begin position="197"/>
        <end position="199"/>
    </location>
    <ligand>
        <name>uracil</name>
        <dbReference type="ChEBI" id="CHEBI:17568"/>
    </ligand>
</feature>
<organism evidence="17 18">
    <name type="scientific">Spiroplasma turonicum</name>
    <dbReference type="NCBI Taxonomy" id="216946"/>
    <lineage>
        <taxon>Bacteria</taxon>
        <taxon>Bacillati</taxon>
        <taxon>Mycoplasmatota</taxon>
        <taxon>Mollicutes</taxon>
        <taxon>Entomoplasmatales</taxon>
        <taxon>Spiroplasmataceae</taxon>
        <taxon>Spiroplasma</taxon>
    </lineage>
</organism>
<dbReference type="GO" id="GO:0005525">
    <property type="term" value="F:GTP binding"/>
    <property type="evidence" value="ECO:0007669"/>
    <property type="project" value="UniProtKB-KW"/>
</dbReference>
<dbReference type="OrthoDB" id="9781675at2"/>
<keyword evidence="9 15" id="KW-0342">GTP-binding</keyword>
<evidence type="ECO:0000256" key="11">
    <source>
        <dbReference type="ARBA" id="ARBA00052919"/>
    </source>
</evidence>
<dbReference type="InterPro" id="IPR005765">
    <property type="entry name" value="UPRT"/>
</dbReference>
<gene>
    <name evidence="15 17" type="primary">upp</name>
    <name evidence="17" type="ORF">STURON_0043</name>
</gene>
<comment type="catalytic activity">
    <reaction evidence="11 15">
        <text>UMP + diphosphate = 5-phospho-alpha-D-ribose 1-diphosphate + uracil</text>
        <dbReference type="Rhea" id="RHEA:13017"/>
        <dbReference type="ChEBI" id="CHEBI:17568"/>
        <dbReference type="ChEBI" id="CHEBI:33019"/>
        <dbReference type="ChEBI" id="CHEBI:57865"/>
        <dbReference type="ChEBI" id="CHEBI:58017"/>
        <dbReference type="EC" id="2.4.2.9"/>
    </reaction>
</comment>
<proteinExistence type="inferred from homology"/>
<evidence type="ECO:0000256" key="3">
    <source>
        <dbReference type="ARBA" id="ARBA00011894"/>
    </source>
</evidence>
<feature type="binding site" evidence="15">
    <location>
        <position position="198"/>
    </location>
    <ligand>
        <name>5-phospho-alpha-D-ribose 1-diphosphate</name>
        <dbReference type="ChEBI" id="CHEBI:58017"/>
    </ligand>
</feature>
<dbReference type="Pfam" id="PF14681">
    <property type="entry name" value="UPRTase"/>
    <property type="match status" value="1"/>
</dbReference>
<dbReference type="NCBIfam" id="TIGR01091">
    <property type="entry name" value="upp"/>
    <property type="match status" value="1"/>
</dbReference>
<dbReference type="EC" id="2.4.2.9" evidence="3 15"/>
<evidence type="ECO:0000256" key="5">
    <source>
        <dbReference type="ARBA" id="ARBA00022676"/>
    </source>
</evidence>
<feature type="domain" description="Phosphoribosyltransferase" evidence="16">
    <location>
        <begin position="6"/>
        <end position="206"/>
    </location>
</feature>
<evidence type="ECO:0000256" key="1">
    <source>
        <dbReference type="ARBA" id="ARBA00005180"/>
    </source>
</evidence>
<evidence type="ECO:0000256" key="13">
    <source>
        <dbReference type="ARBA" id="ARBA00072146"/>
    </source>
</evidence>
<dbReference type="KEGG" id="stur:STURON_0043"/>
<evidence type="ECO:0000256" key="6">
    <source>
        <dbReference type="ARBA" id="ARBA00022679"/>
    </source>
</evidence>
<keyword evidence="4 15" id="KW-0021">Allosteric enzyme</keyword>
<dbReference type="GO" id="GO:0000287">
    <property type="term" value="F:magnesium ion binding"/>
    <property type="evidence" value="ECO:0007669"/>
    <property type="project" value="UniProtKB-UniRule"/>
</dbReference>
<dbReference type="GO" id="GO:0005737">
    <property type="term" value="C:cytoplasm"/>
    <property type="evidence" value="ECO:0007669"/>
    <property type="project" value="UniProtKB-ARBA"/>
</dbReference>
<sequence length="207" mass="23083">MSFNIIKHPLIIDKLTRMRKVETSSKDFRENLNEIGQLMVYEIFRDVPVKEIDINTPVIKTKGYTIDIPVVLIPIIRAGLGMTEGIQRLVPTARIAHIGLYRNEETLEPVQYYAKKTKNIDKSYVIVVDPMLATGGSASKAIEIAKSWGAKQIKFVCLVSVQEGVDKLQREHPDVDVYTASLDPVLNDDGFIVPGLGDAGDRIFGTK</sequence>
<evidence type="ECO:0000256" key="14">
    <source>
        <dbReference type="ARBA" id="ARBA00079807"/>
    </source>
</evidence>
<evidence type="ECO:0000256" key="10">
    <source>
        <dbReference type="ARBA" id="ARBA00031082"/>
    </source>
</evidence>
<dbReference type="NCBIfam" id="NF001097">
    <property type="entry name" value="PRK00129.1"/>
    <property type="match status" value="1"/>
</dbReference>
<dbReference type="InterPro" id="IPR029057">
    <property type="entry name" value="PRTase-like"/>
</dbReference>
<dbReference type="GO" id="GO:0006223">
    <property type="term" value="P:uracil salvage"/>
    <property type="evidence" value="ECO:0007669"/>
    <property type="project" value="InterPro"/>
</dbReference>
<feature type="binding site" evidence="15">
    <location>
        <position position="102"/>
    </location>
    <ligand>
        <name>5-phospho-alpha-D-ribose 1-diphosphate</name>
        <dbReference type="ChEBI" id="CHEBI:58017"/>
    </ligand>
</feature>
<evidence type="ECO:0000259" key="16">
    <source>
        <dbReference type="Pfam" id="PF14681"/>
    </source>
</evidence>
<dbReference type="Gene3D" id="3.40.50.2020">
    <property type="match status" value="1"/>
</dbReference>
<evidence type="ECO:0000313" key="18">
    <source>
        <dbReference type="Proteomes" id="UP000067243"/>
    </source>
</evidence>
<dbReference type="InterPro" id="IPR000836">
    <property type="entry name" value="PRTase_dom"/>
</dbReference>
<feature type="binding site" evidence="15">
    <location>
        <position position="192"/>
    </location>
    <ligand>
        <name>uracil</name>
        <dbReference type="ChEBI" id="CHEBI:17568"/>
    </ligand>
</feature>
<dbReference type="STRING" id="216946.STURO_v1c00430"/>
<keyword evidence="5 15" id="KW-0328">Glycosyltransferase</keyword>
<comment type="pathway">
    <text evidence="1 15">Pyrimidine metabolism; UMP biosynthesis via salvage pathway; UMP from uracil: step 1/1.</text>
</comment>
<comment type="cofactor">
    <cofactor evidence="15">
        <name>Mg(2+)</name>
        <dbReference type="ChEBI" id="CHEBI:18420"/>
    </cofactor>
    <text evidence="15">Binds 1 Mg(2+) ion per subunit. The magnesium is bound as Mg-PRPP.</text>
</comment>
<evidence type="ECO:0000256" key="9">
    <source>
        <dbReference type="ARBA" id="ARBA00023134"/>
    </source>
</evidence>
<evidence type="ECO:0000313" key="17">
    <source>
        <dbReference type="EMBL" id="AKU79289.1"/>
    </source>
</evidence>
<comment type="function">
    <text evidence="12 15">Catalyzes the conversion of uracil and 5-phospho-alpha-D-ribose 1-diphosphate (PRPP) to UMP and diphosphate.</text>
</comment>
<keyword evidence="8 15" id="KW-0460">Magnesium</keyword>
<dbReference type="GO" id="GO:0004845">
    <property type="term" value="F:uracil phosphoribosyltransferase activity"/>
    <property type="evidence" value="ECO:0007669"/>
    <property type="project" value="UniProtKB-UniRule"/>
</dbReference>
<evidence type="ECO:0000256" key="4">
    <source>
        <dbReference type="ARBA" id="ARBA00022533"/>
    </source>
</evidence>
<keyword evidence="7 15" id="KW-0547">Nucleotide-binding</keyword>
<dbReference type="CDD" id="cd06223">
    <property type="entry name" value="PRTases_typeI"/>
    <property type="match status" value="1"/>
</dbReference>
<dbReference type="HAMAP" id="MF_01218_B">
    <property type="entry name" value="Upp_B"/>
    <property type="match status" value="1"/>
</dbReference>
<evidence type="ECO:0000256" key="15">
    <source>
        <dbReference type="HAMAP-Rule" id="MF_01218"/>
    </source>
</evidence>
<protein>
    <recommendedName>
        <fullName evidence="13 15">Uracil phosphoribosyltransferase</fullName>
        <ecNumber evidence="3 15">2.4.2.9</ecNumber>
    </recommendedName>
    <alternativeName>
        <fullName evidence="10 15">UMP pyrophosphorylase</fullName>
    </alternativeName>
    <alternativeName>
        <fullName evidence="14 15">UPRTase</fullName>
    </alternativeName>
</protein>
<dbReference type="AlphaFoldDB" id="A0A0K1P548"/>